<dbReference type="Gene3D" id="1.20.1070.10">
    <property type="entry name" value="Rhodopsin 7-helix transmembrane proteins"/>
    <property type="match status" value="1"/>
</dbReference>
<dbReference type="EMBL" id="UFQT01001227">
    <property type="protein sequence ID" value="SSX29557.1"/>
    <property type="molecule type" value="Genomic_DNA"/>
</dbReference>
<dbReference type="SUPFAM" id="SSF81321">
    <property type="entry name" value="Family A G protein-coupled receptor-like"/>
    <property type="match status" value="1"/>
</dbReference>
<dbReference type="InterPro" id="IPR000276">
    <property type="entry name" value="GPCR_Rhodpsn"/>
</dbReference>
<gene>
    <name evidence="15" type="primary">CSON001470</name>
</gene>
<evidence type="ECO:0000256" key="9">
    <source>
        <dbReference type="ARBA" id="ARBA00023224"/>
    </source>
</evidence>
<comment type="similarity">
    <text evidence="2 10">Belongs to the G-protein coupled receptor 1 family.</text>
</comment>
<dbReference type="PANTHER" id="PTHR24228">
    <property type="entry name" value="B2 BRADYKININ RECEPTOR/ANGIOTENSIN II RECEPTOR"/>
    <property type="match status" value="1"/>
</dbReference>
<evidence type="ECO:0000256" key="10">
    <source>
        <dbReference type="RuleBase" id="RU000688"/>
    </source>
</evidence>
<accession>A0A336MMQ3</accession>
<protein>
    <submittedName>
        <fullName evidence="15">CSON001470 protein</fullName>
    </submittedName>
</protein>
<keyword evidence="7 12" id="KW-0472">Membrane</keyword>
<dbReference type="CDD" id="cd15210">
    <property type="entry name" value="7tmA_GPR84-like"/>
    <property type="match status" value="1"/>
</dbReference>
<feature type="region of interest" description="Disordered" evidence="11">
    <location>
        <begin position="251"/>
        <end position="289"/>
    </location>
</feature>
<keyword evidence="9 10" id="KW-0807">Transducer</keyword>
<evidence type="ECO:0000256" key="12">
    <source>
        <dbReference type="SAM" id="Phobius"/>
    </source>
</evidence>
<feature type="transmembrane region" description="Helical" evidence="12">
    <location>
        <begin position="216"/>
        <end position="238"/>
    </location>
</feature>
<dbReference type="VEuPathDB" id="VectorBase:CSON001470"/>
<feature type="transmembrane region" description="Helical" evidence="12">
    <location>
        <begin position="166"/>
        <end position="187"/>
    </location>
</feature>
<evidence type="ECO:0000256" key="2">
    <source>
        <dbReference type="ARBA" id="ARBA00010663"/>
    </source>
</evidence>
<dbReference type="PROSITE" id="PS00237">
    <property type="entry name" value="G_PROTEIN_RECEP_F1_1"/>
    <property type="match status" value="1"/>
</dbReference>
<dbReference type="SMART" id="SM01381">
    <property type="entry name" value="7TM_GPCR_Srsx"/>
    <property type="match status" value="1"/>
</dbReference>
<evidence type="ECO:0000313" key="14">
    <source>
        <dbReference type="EMBL" id="SSX09834.1"/>
    </source>
</evidence>
<dbReference type="GO" id="GO:0004930">
    <property type="term" value="F:G protein-coupled receptor activity"/>
    <property type="evidence" value="ECO:0007669"/>
    <property type="project" value="UniProtKB-KW"/>
</dbReference>
<evidence type="ECO:0000256" key="4">
    <source>
        <dbReference type="ARBA" id="ARBA00022692"/>
    </source>
</evidence>
<dbReference type="EMBL" id="UFQS01001227">
    <property type="protein sequence ID" value="SSX09834.1"/>
    <property type="molecule type" value="Genomic_DNA"/>
</dbReference>
<feature type="transmembrane region" description="Helical" evidence="12">
    <location>
        <begin position="346"/>
        <end position="366"/>
    </location>
</feature>
<keyword evidence="8 10" id="KW-0675">Receptor</keyword>
<feature type="region of interest" description="Disordered" evidence="11">
    <location>
        <begin position="446"/>
        <end position="470"/>
    </location>
</feature>
<dbReference type="Pfam" id="PF00001">
    <property type="entry name" value="7tm_1"/>
    <property type="match status" value="1"/>
</dbReference>
<dbReference type="PRINTS" id="PR00237">
    <property type="entry name" value="GPCRRHODOPSN"/>
</dbReference>
<organism evidence="15">
    <name type="scientific">Culicoides sonorensis</name>
    <name type="common">Biting midge</name>
    <dbReference type="NCBI Taxonomy" id="179676"/>
    <lineage>
        <taxon>Eukaryota</taxon>
        <taxon>Metazoa</taxon>
        <taxon>Ecdysozoa</taxon>
        <taxon>Arthropoda</taxon>
        <taxon>Hexapoda</taxon>
        <taxon>Insecta</taxon>
        <taxon>Pterygota</taxon>
        <taxon>Neoptera</taxon>
        <taxon>Endopterygota</taxon>
        <taxon>Diptera</taxon>
        <taxon>Nematocera</taxon>
        <taxon>Chironomoidea</taxon>
        <taxon>Ceratopogonidae</taxon>
        <taxon>Ceratopogoninae</taxon>
        <taxon>Culicoides</taxon>
        <taxon>Monoculicoides</taxon>
    </lineage>
</organism>
<feature type="transmembrane region" description="Helical" evidence="12">
    <location>
        <begin position="314"/>
        <end position="334"/>
    </location>
</feature>
<feature type="compositionally biased region" description="Polar residues" evidence="11">
    <location>
        <begin position="252"/>
        <end position="262"/>
    </location>
</feature>
<reference evidence="15" key="2">
    <citation type="submission" date="2018-07" db="EMBL/GenBank/DDBJ databases">
        <authorList>
            <person name="Quirk P.G."/>
            <person name="Krulwich T.A."/>
        </authorList>
    </citation>
    <scope>NUCLEOTIDE SEQUENCE</scope>
</reference>
<feature type="transmembrane region" description="Helical" evidence="12">
    <location>
        <begin position="124"/>
        <end position="146"/>
    </location>
</feature>
<dbReference type="GO" id="GO:0005886">
    <property type="term" value="C:plasma membrane"/>
    <property type="evidence" value="ECO:0007669"/>
    <property type="project" value="UniProtKB-SubCell"/>
</dbReference>
<keyword evidence="6 10" id="KW-0297">G-protein coupled receptor</keyword>
<evidence type="ECO:0000256" key="3">
    <source>
        <dbReference type="ARBA" id="ARBA00022475"/>
    </source>
</evidence>
<feature type="compositionally biased region" description="Low complexity" evidence="11">
    <location>
        <begin position="263"/>
        <end position="283"/>
    </location>
</feature>
<evidence type="ECO:0000256" key="8">
    <source>
        <dbReference type="ARBA" id="ARBA00023170"/>
    </source>
</evidence>
<comment type="subcellular location">
    <subcellularLocation>
        <location evidence="1">Cell membrane</location>
        <topology evidence="1">Multi-pass membrane protein</topology>
    </subcellularLocation>
</comment>
<evidence type="ECO:0000256" key="5">
    <source>
        <dbReference type="ARBA" id="ARBA00022989"/>
    </source>
</evidence>
<evidence type="ECO:0000256" key="6">
    <source>
        <dbReference type="ARBA" id="ARBA00023040"/>
    </source>
</evidence>
<sequence length="470" mass="53011">MDSNEILEQFGDSSTMDTPTQFITRALVQSTDITDFDDPGEFSKFSRSLLTFAAVATILIMLVGIFGNLLTIFALVKCPKVRNVAAAFIISLCVADCLFCLVVLPFNALRFIRGTFDHGDILCIAIPFLQYGNVGVSLLCIASITLNRYIMIAHHSVYSRIYKKHWISCMIIFCWLFSYGFQLPTLLKVWGRFGFDEKLGTCTIVPDENGRSSKTALFFIAFITPCIIIIVCYARIFWVVHESEQRMRQHSKNQNAVPNNLRSPSSQQPSPSLPSVSSGAGSSNGKVGAFPKATRIKDQREVKQKRNEWRITKMVLAIFLSFLVCYLPITIIKIFDKHVNYPGLHIIGYILIYLSACINPIIYVIMNKQYRQAYKTVLLCKPSRLLSFRGSSANEKWKEIGYSYNHSRTMVSQVSIADPIGSTQSHFMGQQTTDFSLPSRSLPLHPIIRQDSPHPGHLPVIPDNNKEMSY</sequence>
<feature type="transmembrane region" description="Helical" evidence="12">
    <location>
        <begin position="49"/>
        <end position="76"/>
    </location>
</feature>
<dbReference type="InterPro" id="IPR017452">
    <property type="entry name" value="GPCR_Rhodpsn_7TM"/>
</dbReference>
<keyword evidence="4 10" id="KW-0812">Transmembrane</keyword>
<dbReference type="PROSITE" id="PS50262">
    <property type="entry name" value="G_PROTEIN_RECEP_F1_2"/>
    <property type="match status" value="1"/>
</dbReference>
<feature type="transmembrane region" description="Helical" evidence="12">
    <location>
        <begin position="83"/>
        <end position="104"/>
    </location>
</feature>
<reference evidence="14" key="1">
    <citation type="submission" date="2018-04" db="EMBL/GenBank/DDBJ databases">
        <authorList>
            <person name="Go L.Y."/>
            <person name="Mitchell J.A."/>
        </authorList>
    </citation>
    <scope>NUCLEOTIDE SEQUENCE</scope>
    <source>
        <tissue evidence="14">Whole organism</tissue>
    </source>
</reference>
<proteinExistence type="inferred from homology"/>
<dbReference type="AlphaFoldDB" id="A0A336MMQ3"/>
<evidence type="ECO:0000256" key="11">
    <source>
        <dbReference type="SAM" id="MobiDB-lite"/>
    </source>
</evidence>
<evidence type="ECO:0000259" key="13">
    <source>
        <dbReference type="PROSITE" id="PS50262"/>
    </source>
</evidence>
<feature type="domain" description="G-protein coupled receptors family 1 profile" evidence="13">
    <location>
        <begin position="67"/>
        <end position="363"/>
    </location>
</feature>
<dbReference type="PANTHER" id="PTHR24228:SF63">
    <property type="entry name" value="G-PROTEIN COUPLED RECEPTOR MOODY"/>
    <property type="match status" value="1"/>
</dbReference>
<evidence type="ECO:0000313" key="15">
    <source>
        <dbReference type="EMBL" id="SSX29557.1"/>
    </source>
</evidence>
<name>A0A336MMQ3_CULSO</name>
<keyword evidence="3" id="KW-1003">Cell membrane</keyword>
<keyword evidence="5 12" id="KW-1133">Transmembrane helix</keyword>
<evidence type="ECO:0000256" key="7">
    <source>
        <dbReference type="ARBA" id="ARBA00023136"/>
    </source>
</evidence>
<evidence type="ECO:0000256" key="1">
    <source>
        <dbReference type="ARBA" id="ARBA00004651"/>
    </source>
</evidence>